<keyword evidence="2" id="KW-1185">Reference proteome</keyword>
<evidence type="ECO:0000313" key="2">
    <source>
        <dbReference type="Proteomes" id="UP001162793"/>
    </source>
</evidence>
<protein>
    <submittedName>
        <fullName evidence="1">Uncharacterized protein</fullName>
    </submittedName>
</protein>
<organism evidence="1 2">
    <name type="scientific">Ralstonia chuxiongensis</name>
    <dbReference type="NCBI Taxonomy" id="2957504"/>
    <lineage>
        <taxon>Bacteria</taxon>
        <taxon>Pseudomonadati</taxon>
        <taxon>Pseudomonadota</taxon>
        <taxon>Betaproteobacteria</taxon>
        <taxon>Burkholderiales</taxon>
        <taxon>Burkholderiaceae</taxon>
        <taxon>Ralstonia</taxon>
    </lineage>
</organism>
<dbReference type="AlphaFoldDB" id="A0AA41WYV7"/>
<proteinExistence type="predicted"/>
<dbReference type="EMBL" id="JAMYWC010000007">
    <property type="protein sequence ID" value="MCP1174904.1"/>
    <property type="molecule type" value="Genomic_DNA"/>
</dbReference>
<evidence type="ECO:0000313" key="1">
    <source>
        <dbReference type="EMBL" id="MCP1174904.1"/>
    </source>
</evidence>
<name>A0AA41WYV7_9RALS</name>
<dbReference type="RefSeq" id="WP_253541040.1">
    <property type="nucleotide sequence ID" value="NZ_JAMYWC010000007.1"/>
</dbReference>
<reference evidence="2" key="1">
    <citation type="journal article" date="2023" name="Front. Microbiol.">
        <title>Ralstonia chuxiongensis sp. nov., Ralstonia mojiangensis sp. nov., and Ralstonia soli sp. nov., isolated from tobacco fields, are three novel species in the family Burkholderiaceae.</title>
        <authorList>
            <person name="Lu C.H."/>
            <person name="Zhang Y.Y."/>
            <person name="Jiang N."/>
            <person name="Chen W."/>
            <person name="Shao X."/>
            <person name="Zhao Z.M."/>
            <person name="Lu W.L."/>
            <person name="Hu X."/>
            <person name="Xi Y.X."/>
            <person name="Zou S.Y."/>
            <person name="Wei Q.J."/>
            <person name="Lin Z.L."/>
            <person name="Gong L."/>
            <person name="Gai X.T."/>
            <person name="Zhang L.Q."/>
            <person name="Li J.Y."/>
            <person name="Jin Y."/>
            <person name="Xia Z.Y."/>
        </authorList>
    </citation>
    <scope>NUCLEOTIDE SEQUENCE [LARGE SCALE GENOMIC DNA]</scope>
    <source>
        <strain evidence="2">21YRMH01-3</strain>
    </source>
</reference>
<dbReference type="Proteomes" id="UP001162793">
    <property type="component" value="Unassembled WGS sequence"/>
</dbReference>
<gene>
    <name evidence="1" type="ORF">NKG59_21285</name>
</gene>
<comment type="caution">
    <text evidence="1">The sequence shown here is derived from an EMBL/GenBank/DDBJ whole genome shotgun (WGS) entry which is preliminary data.</text>
</comment>
<accession>A0AA41WYV7</accession>
<sequence length="319" mass="36086">MERLEFSLARGWHRLLDADFAPHAQGQLIAAIASQKAREIGLVKGRQVKWEKYTQTFMSPFMGRLGDGVRFPFKSRRVSAFLLGEPTLRNPFHALFVLLAMFGSWQEIESVLCATTSAPDISISATRPTKHRSSAEDRVRWLAASINILPETCRLYESLRSTYPYLSHSAIRAQLPSMNALAASKERLSACGVQFPEEDISQLLDATGAAHIEKQAQSLIRAGVAYRLSRMRLLKDHPLRNSWQHEDVRARSPKTAAALKEHLETWAMFRRRLLPEKIRSGLVPGLLPKQAGEVDNFTDQEVHALWLSHSCFVRRTCRS</sequence>